<accession>A0A8J3EEP3</accession>
<comment type="similarity">
    <text evidence="1">Belongs to the NAD(P)H dehydrogenase (quinone) family.</text>
</comment>
<evidence type="ECO:0000256" key="1">
    <source>
        <dbReference type="ARBA" id="ARBA00006252"/>
    </source>
</evidence>
<dbReference type="Gene3D" id="3.40.50.360">
    <property type="match status" value="1"/>
</dbReference>
<protein>
    <submittedName>
        <fullName evidence="4">Dehydrogenase</fullName>
    </submittedName>
</protein>
<feature type="domain" description="Flavodoxin-like fold" evidence="3">
    <location>
        <begin position="4"/>
        <end position="186"/>
    </location>
</feature>
<dbReference type="GO" id="GO:0003955">
    <property type="term" value="F:NAD(P)H dehydrogenase (quinone) activity"/>
    <property type="evidence" value="ECO:0007669"/>
    <property type="project" value="TreeGrafter"/>
</dbReference>
<dbReference type="RefSeq" id="WP_188902321.1">
    <property type="nucleotide sequence ID" value="NZ_BMKS01000012.1"/>
</dbReference>
<dbReference type="Proteomes" id="UP000597507">
    <property type="component" value="Unassembled WGS sequence"/>
</dbReference>
<comment type="caution">
    <text evidence="4">The sequence shown here is derived from an EMBL/GenBank/DDBJ whole genome shotgun (WGS) entry which is preliminary data.</text>
</comment>
<dbReference type="GO" id="GO:0005829">
    <property type="term" value="C:cytosol"/>
    <property type="evidence" value="ECO:0007669"/>
    <property type="project" value="TreeGrafter"/>
</dbReference>
<evidence type="ECO:0000313" key="5">
    <source>
        <dbReference type="Proteomes" id="UP000597507"/>
    </source>
</evidence>
<evidence type="ECO:0000313" key="4">
    <source>
        <dbReference type="EMBL" id="GGG43411.1"/>
    </source>
</evidence>
<dbReference type="Pfam" id="PF02525">
    <property type="entry name" value="Flavodoxin_2"/>
    <property type="match status" value="1"/>
</dbReference>
<dbReference type="PANTHER" id="PTHR10204:SF34">
    <property type="entry name" value="NAD(P)H DEHYDROGENASE [QUINONE] 1 ISOFORM 1"/>
    <property type="match status" value="1"/>
</dbReference>
<dbReference type="InterPro" id="IPR029039">
    <property type="entry name" value="Flavoprotein-like_sf"/>
</dbReference>
<name>A0A8J3EEP3_9PROT</name>
<evidence type="ECO:0000259" key="3">
    <source>
        <dbReference type="Pfam" id="PF02525"/>
    </source>
</evidence>
<evidence type="ECO:0000256" key="2">
    <source>
        <dbReference type="ARBA" id="ARBA00023002"/>
    </source>
</evidence>
<dbReference type="InterPro" id="IPR051545">
    <property type="entry name" value="NAD(P)H_dehydrogenase_qn"/>
</dbReference>
<keyword evidence="5" id="KW-1185">Reference proteome</keyword>
<gene>
    <name evidence="4" type="ORF">GCM10010964_33520</name>
</gene>
<organism evidence="4 5">
    <name type="scientific">Caldovatus sediminis</name>
    <dbReference type="NCBI Taxonomy" id="2041189"/>
    <lineage>
        <taxon>Bacteria</taxon>
        <taxon>Pseudomonadati</taxon>
        <taxon>Pseudomonadota</taxon>
        <taxon>Alphaproteobacteria</taxon>
        <taxon>Acetobacterales</taxon>
        <taxon>Roseomonadaceae</taxon>
        <taxon>Caldovatus</taxon>
    </lineage>
</organism>
<reference evidence="4 5" key="1">
    <citation type="journal article" date="2014" name="Int. J. Syst. Evol. Microbiol.">
        <title>Complete genome sequence of Corynebacterium casei LMG S-19264T (=DSM 44701T), isolated from a smear-ripened cheese.</title>
        <authorList>
            <consortium name="US DOE Joint Genome Institute (JGI-PGF)"/>
            <person name="Walter F."/>
            <person name="Albersmeier A."/>
            <person name="Kalinowski J."/>
            <person name="Ruckert C."/>
        </authorList>
    </citation>
    <scope>NUCLEOTIDE SEQUENCE [LARGE SCALE GENOMIC DNA]</scope>
    <source>
        <strain evidence="4 5">CGMCC 1.16330</strain>
    </source>
</reference>
<sequence length="194" mass="21268">MPRRVAIIQGHPDPAGGHFGHALADAYAEGALAAGHAVERIEVARLDFPLLRTQADFETGCPPDSIRAAQDALRRAEHWVLLYPLWLGAMPGLLKGFLEQVCRPGFAFRYAARGMPEKLMKGRSARIVVTMGMPAFAYRWWFGAHSLRSLERNILGFIGIRPIRETLIGGVGGLGAAKAAAWLERMRSHGCDAR</sequence>
<keyword evidence="2" id="KW-0560">Oxidoreductase</keyword>
<dbReference type="PANTHER" id="PTHR10204">
    <property type="entry name" value="NAD P H OXIDOREDUCTASE-RELATED"/>
    <property type="match status" value="1"/>
</dbReference>
<dbReference type="EMBL" id="BMKS01000012">
    <property type="protein sequence ID" value="GGG43411.1"/>
    <property type="molecule type" value="Genomic_DNA"/>
</dbReference>
<dbReference type="InterPro" id="IPR003680">
    <property type="entry name" value="Flavodoxin_fold"/>
</dbReference>
<dbReference type="SUPFAM" id="SSF52218">
    <property type="entry name" value="Flavoproteins"/>
    <property type="match status" value="1"/>
</dbReference>
<proteinExistence type="inferred from homology"/>
<dbReference type="AlphaFoldDB" id="A0A8J3EEP3"/>